<protein>
    <submittedName>
        <fullName evidence="2">Uncharacterized protein</fullName>
    </submittedName>
</protein>
<comment type="caution">
    <text evidence="2">The sequence shown here is derived from an EMBL/GenBank/DDBJ whole genome shotgun (WGS) entry which is preliminary data.</text>
</comment>
<evidence type="ECO:0000256" key="1">
    <source>
        <dbReference type="SAM" id="Phobius"/>
    </source>
</evidence>
<keyword evidence="1" id="KW-1133">Transmembrane helix</keyword>
<name>A0ABP3XU60_9FLAO</name>
<accession>A0ABP3XU60</accession>
<organism evidence="2 3">
    <name type="scientific">Gangjinia marincola</name>
    <dbReference type="NCBI Taxonomy" id="578463"/>
    <lineage>
        <taxon>Bacteria</taxon>
        <taxon>Pseudomonadati</taxon>
        <taxon>Bacteroidota</taxon>
        <taxon>Flavobacteriia</taxon>
        <taxon>Flavobacteriales</taxon>
        <taxon>Flavobacteriaceae</taxon>
        <taxon>Gangjinia</taxon>
    </lineage>
</organism>
<keyword evidence="3" id="KW-1185">Reference proteome</keyword>
<dbReference type="EMBL" id="BAAAFG010000015">
    <property type="protein sequence ID" value="GAA0872930.1"/>
    <property type="molecule type" value="Genomic_DNA"/>
</dbReference>
<proteinExistence type="predicted"/>
<gene>
    <name evidence="2" type="ORF">GCM10009117_20770</name>
</gene>
<dbReference type="Proteomes" id="UP001500507">
    <property type="component" value="Unassembled WGS sequence"/>
</dbReference>
<reference evidence="3" key="1">
    <citation type="journal article" date="2019" name="Int. J. Syst. Evol. Microbiol.">
        <title>The Global Catalogue of Microorganisms (GCM) 10K type strain sequencing project: providing services to taxonomists for standard genome sequencing and annotation.</title>
        <authorList>
            <consortium name="The Broad Institute Genomics Platform"/>
            <consortium name="The Broad Institute Genome Sequencing Center for Infectious Disease"/>
            <person name="Wu L."/>
            <person name="Ma J."/>
        </authorList>
    </citation>
    <scope>NUCLEOTIDE SEQUENCE [LARGE SCALE GENOMIC DNA]</scope>
    <source>
        <strain evidence="3">JCM 16082</strain>
    </source>
</reference>
<sequence>MNFAVDLDRKRLPYMIQLVIHLKLLNNPLVSFTTYLQLIPVYLYFIEIDVVR</sequence>
<keyword evidence="1" id="KW-0812">Transmembrane</keyword>
<keyword evidence="1" id="KW-0472">Membrane</keyword>
<evidence type="ECO:0000313" key="3">
    <source>
        <dbReference type="Proteomes" id="UP001500507"/>
    </source>
</evidence>
<feature type="transmembrane region" description="Helical" evidence="1">
    <location>
        <begin position="29"/>
        <end position="46"/>
    </location>
</feature>
<evidence type="ECO:0000313" key="2">
    <source>
        <dbReference type="EMBL" id="GAA0872930.1"/>
    </source>
</evidence>